<dbReference type="Gene3D" id="3.40.630.30">
    <property type="match status" value="1"/>
</dbReference>
<accession>A0A8W8IF20</accession>
<keyword evidence="3" id="KW-1185">Reference proteome</keyword>
<dbReference type="SUPFAM" id="SSF55729">
    <property type="entry name" value="Acyl-CoA N-acyltransferases (Nat)"/>
    <property type="match status" value="1"/>
</dbReference>
<dbReference type="EnsemblMetazoa" id="G13636.1">
    <property type="protein sequence ID" value="G13636.1:cds"/>
    <property type="gene ID" value="G13636"/>
</dbReference>
<sequence>MNIYCSSLVNVLCWNHKNLRDVILSPGVLDLKRNLFFRGVNSRTLLHLEGIFIPRDVPENFFVGRIDKNVVNRIEELWNYPPTGIRQMKLDENIWGFPGFAVYHKASERLTGYITQNIDGTMGHLFVEEERRRKGVVEFLTSILARTLIKREGFVAGEIEKSNAVSHRVISYIGLKQVPNAEFECRMFHYKGVR</sequence>
<reference evidence="2" key="1">
    <citation type="submission" date="2022-08" db="UniProtKB">
        <authorList>
            <consortium name="EnsemblMetazoa"/>
        </authorList>
    </citation>
    <scope>IDENTIFICATION</scope>
    <source>
        <strain evidence="2">05x7-T-G4-1.051#20</strain>
    </source>
</reference>
<dbReference type="GO" id="GO:0016747">
    <property type="term" value="F:acyltransferase activity, transferring groups other than amino-acyl groups"/>
    <property type="evidence" value="ECO:0007669"/>
    <property type="project" value="InterPro"/>
</dbReference>
<dbReference type="InterPro" id="IPR016181">
    <property type="entry name" value="Acyl_CoA_acyltransferase"/>
</dbReference>
<dbReference type="Pfam" id="PF08445">
    <property type="entry name" value="FR47"/>
    <property type="match status" value="1"/>
</dbReference>
<evidence type="ECO:0000313" key="3">
    <source>
        <dbReference type="Proteomes" id="UP000005408"/>
    </source>
</evidence>
<proteinExistence type="predicted"/>
<organism evidence="2 3">
    <name type="scientific">Magallana gigas</name>
    <name type="common">Pacific oyster</name>
    <name type="synonym">Crassostrea gigas</name>
    <dbReference type="NCBI Taxonomy" id="29159"/>
    <lineage>
        <taxon>Eukaryota</taxon>
        <taxon>Metazoa</taxon>
        <taxon>Spiralia</taxon>
        <taxon>Lophotrochozoa</taxon>
        <taxon>Mollusca</taxon>
        <taxon>Bivalvia</taxon>
        <taxon>Autobranchia</taxon>
        <taxon>Pteriomorphia</taxon>
        <taxon>Ostreida</taxon>
        <taxon>Ostreoidea</taxon>
        <taxon>Ostreidae</taxon>
        <taxon>Magallana</taxon>
    </lineage>
</organism>
<protein>
    <recommendedName>
        <fullName evidence="1">GCN5-related N-acetyltransferase Rv2170-like domain-containing protein</fullName>
    </recommendedName>
</protein>
<evidence type="ECO:0000259" key="1">
    <source>
        <dbReference type="Pfam" id="PF08445"/>
    </source>
</evidence>
<feature type="domain" description="GCN5-related N-acetyltransferase Rv2170-like" evidence="1">
    <location>
        <begin position="102"/>
        <end position="178"/>
    </location>
</feature>
<dbReference type="Proteomes" id="UP000005408">
    <property type="component" value="Unassembled WGS sequence"/>
</dbReference>
<name>A0A8W8IF20_MAGGI</name>
<evidence type="ECO:0000313" key="2">
    <source>
        <dbReference type="EnsemblMetazoa" id="G13636.1:cds"/>
    </source>
</evidence>
<dbReference type="AlphaFoldDB" id="A0A8W8IF20"/>
<dbReference type="InterPro" id="IPR013653">
    <property type="entry name" value="GCN5-like_dom"/>
</dbReference>